<dbReference type="InterPro" id="IPR011009">
    <property type="entry name" value="Kinase-like_dom_sf"/>
</dbReference>
<proteinExistence type="predicted"/>
<accession>A0A9W8VBJ4</accession>
<dbReference type="OrthoDB" id="341259at2759"/>
<reference evidence="1" key="1">
    <citation type="submission" date="2022-09" db="EMBL/GenBank/DDBJ databases">
        <title>Fusarium specimens isolated from Avocado Roots.</title>
        <authorList>
            <person name="Stajich J."/>
            <person name="Roper C."/>
            <person name="Heimlech-Rivalta G."/>
        </authorList>
    </citation>
    <scope>NUCLEOTIDE SEQUENCE</scope>
    <source>
        <strain evidence="1">CF00136</strain>
    </source>
</reference>
<dbReference type="AlphaFoldDB" id="A0A9W8VBJ4"/>
<dbReference type="EMBL" id="JAOQAZ010000024">
    <property type="protein sequence ID" value="KAJ4253467.1"/>
    <property type="molecule type" value="Genomic_DNA"/>
</dbReference>
<protein>
    <recommendedName>
        <fullName evidence="3">Protein kinase domain-containing protein</fullName>
    </recommendedName>
</protein>
<organism evidence="1 2">
    <name type="scientific">Fusarium torreyae</name>
    <dbReference type="NCBI Taxonomy" id="1237075"/>
    <lineage>
        <taxon>Eukaryota</taxon>
        <taxon>Fungi</taxon>
        <taxon>Dikarya</taxon>
        <taxon>Ascomycota</taxon>
        <taxon>Pezizomycotina</taxon>
        <taxon>Sordariomycetes</taxon>
        <taxon>Hypocreomycetidae</taxon>
        <taxon>Hypocreales</taxon>
        <taxon>Nectriaceae</taxon>
        <taxon>Fusarium</taxon>
    </lineage>
</organism>
<comment type="caution">
    <text evidence="1">The sequence shown here is derived from an EMBL/GenBank/DDBJ whole genome shotgun (WGS) entry which is preliminary data.</text>
</comment>
<sequence length="133" mass="14875">MQNLSVESGSGPYTPHIYSDDSEIPFAPDGNAPLISPSVEKVKGTAGQFCGLKCVRKTIIDNTEADEALQLAKKRRIVQEAKVLHYAKHHHIIKLIHTYFMEEKADRIVFSVIMDCVDANFDDFLKPGNSPKF</sequence>
<gene>
    <name evidence="1" type="ORF">NW762_010625</name>
</gene>
<keyword evidence="2" id="KW-1185">Reference proteome</keyword>
<dbReference type="Proteomes" id="UP001152049">
    <property type="component" value="Unassembled WGS sequence"/>
</dbReference>
<name>A0A9W8VBJ4_9HYPO</name>
<evidence type="ECO:0008006" key="3">
    <source>
        <dbReference type="Google" id="ProtNLM"/>
    </source>
</evidence>
<evidence type="ECO:0000313" key="2">
    <source>
        <dbReference type="Proteomes" id="UP001152049"/>
    </source>
</evidence>
<evidence type="ECO:0000313" key="1">
    <source>
        <dbReference type="EMBL" id="KAJ4253467.1"/>
    </source>
</evidence>
<dbReference type="SUPFAM" id="SSF56112">
    <property type="entry name" value="Protein kinase-like (PK-like)"/>
    <property type="match status" value="1"/>
</dbReference>